<evidence type="ECO:0000259" key="12">
    <source>
        <dbReference type="PROSITE" id="PS51721"/>
    </source>
</evidence>
<feature type="binding site" evidence="10">
    <location>
        <begin position="167"/>
        <end position="175"/>
    </location>
    <ligand>
        <name>GTP</name>
        <dbReference type="ChEBI" id="CHEBI:37565"/>
    </ligand>
</feature>
<dbReference type="PANTHER" id="PTHR32120:SF11">
    <property type="entry name" value="SMALL RIBOSOMAL SUBUNIT BIOGENESIS GTPASE RSGA 1, MITOCHONDRIAL-RELATED"/>
    <property type="match status" value="1"/>
</dbReference>
<dbReference type="Gene3D" id="1.10.40.50">
    <property type="entry name" value="Probable gtpase engc, domain 3"/>
    <property type="match status" value="1"/>
</dbReference>
<evidence type="ECO:0000313" key="14">
    <source>
        <dbReference type="Proteomes" id="UP000006556"/>
    </source>
</evidence>
<dbReference type="HOGENOM" id="CLU_033617_2_1_9"/>
<feature type="binding site" evidence="10">
    <location>
        <position position="256"/>
    </location>
    <ligand>
        <name>Zn(2+)</name>
        <dbReference type="ChEBI" id="CHEBI:29105"/>
    </ligand>
</feature>
<dbReference type="AlphaFoldDB" id="A5D1A9"/>
<dbReference type="EC" id="3.6.1.-" evidence="10"/>
<organism evidence="13 14">
    <name type="scientific">Pelotomaculum thermopropionicum (strain DSM 13744 / JCM 10971 / SI)</name>
    <dbReference type="NCBI Taxonomy" id="370438"/>
    <lineage>
        <taxon>Bacteria</taxon>
        <taxon>Bacillati</taxon>
        <taxon>Bacillota</taxon>
        <taxon>Clostridia</taxon>
        <taxon>Eubacteriales</taxon>
        <taxon>Desulfotomaculaceae</taxon>
        <taxon>Pelotomaculum</taxon>
    </lineage>
</organism>
<keyword evidence="4 10" id="KW-0699">rRNA-binding</keyword>
<dbReference type="HAMAP" id="MF_01820">
    <property type="entry name" value="GTPase_RsgA"/>
    <property type="match status" value="1"/>
</dbReference>
<feature type="binding site" evidence="10">
    <location>
        <position position="254"/>
    </location>
    <ligand>
        <name>Zn(2+)</name>
        <dbReference type="ChEBI" id="CHEBI:29105"/>
    </ligand>
</feature>
<dbReference type="PANTHER" id="PTHR32120">
    <property type="entry name" value="SMALL RIBOSOMAL SUBUNIT BIOGENESIS GTPASE RSGA"/>
    <property type="match status" value="1"/>
</dbReference>
<dbReference type="InterPro" id="IPR027417">
    <property type="entry name" value="P-loop_NTPase"/>
</dbReference>
<keyword evidence="2 10" id="KW-0690">Ribosome biogenesis</keyword>
<sequence>MNSNGSLIEGIVIRAYGGYYYVFDGRQEWECLLRGRFRYENRQVLVGDRVYLKPRHGRAGVIEEVLPRRTVLVRPPVANVDQAVIVFAVKDPDPSPRLLDRFLVVVHMNKIEPLICFNKVDLAESGRIELISRYRERYRVVATSARSGEGLSLLRESLRGRVSVFAGPSGVGKSTILNAILPGLNLKTGEISAKLKRGRHTTRHVELVALPEGGLVADTPGFSSLDLPDLKPEELAGCFPEIEAYQEGCYFAGCLHYREPRCAVKEAVGKGLIEESRYRQYVEFVEELMDRRRY</sequence>
<keyword evidence="6 10" id="KW-0378">Hydrolase</keyword>
<feature type="domain" description="EngC GTPase" evidence="11">
    <location>
        <begin position="78"/>
        <end position="223"/>
    </location>
</feature>
<dbReference type="InterPro" id="IPR012340">
    <property type="entry name" value="NA-bd_OB-fold"/>
</dbReference>
<evidence type="ECO:0000256" key="10">
    <source>
        <dbReference type="HAMAP-Rule" id="MF_01820"/>
    </source>
</evidence>
<dbReference type="SUPFAM" id="SSF50249">
    <property type="entry name" value="Nucleic acid-binding proteins"/>
    <property type="match status" value="1"/>
</dbReference>
<evidence type="ECO:0000256" key="5">
    <source>
        <dbReference type="ARBA" id="ARBA00022741"/>
    </source>
</evidence>
<feature type="binding site" evidence="10">
    <location>
        <position position="262"/>
    </location>
    <ligand>
        <name>Zn(2+)</name>
        <dbReference type="ChEBI" id="CHEBI:29105"/>
    </ligand>
</feature>
<keyword evidence="1 10" id="KW-0963">Cytoplasm</keyword>
<dbReference type="CDD" id="cd04466">
    <property type="entry name" value="S1_YloQ_GTPase"/>
    <property type="match status" value="1"/>
</dbReference>
<proteinExistence type="inferred from homology"/>
<dbReference type="KEGG" id="pth:PTH_1780"/>
<keyword evidence="9 10" id="KW-0342">GTP-binding</keyword>
<name>A5D1A9_PELTS</name>
<dbReference type="GO" id="GO:0046872">
    <property type="term" value="F:metal ion binding"/>
    <property type="evidence" value="ECO:0007669"/>
    <property type="project" value="UniProtKB-KW"/>
</dbReference>
<evidence type="ECO:0000256" key="4">
    <source>
        <dbReference type="ARBA" id="ARBA00022730"/>
    </source>
</evidence>
<evidence type="ECO:0000256" key="1">
    <source>
        <dbReference type="ARBA" id="ARBA00022490"/>
    </source>
</evidence>
<dbReference type="PROSITE" id="PS50936">
    <property type="entry name" value="ENGC_GTPASE"/>
    <property type="match status" value="1"/>
</dbReference>
<dbReference type="Proteomes" id="UP000006556">
    <property type="component" value="Chromosome"/>
</dbReference>
<evidence type="ECO:0000313" key="13">
    <source>
        <dbReference type="EMBL" id="BAF59961.1"/>
    </source>
</evidence>
<dbReference type="EMBL" id="AP009389">
    <property type="protein sequence ID" value="BAF59961.1"/>
    <property type="molecule type" value="Genomic_DNA"/>
</dbReference>
<reference evidence="14" key="1">
    <citation type="journal article" date="2008" name="Genome Res.">
        <title>The genome of Pelotomaculum thermopropionicum reveals niche-associated evolution in anaerobic microbiota.</title>
        <authorList>
            <person name="Kosaka T."/>
            <person name="Kato S."/>
            <person name="Shimoyama T."/>
            <person name="Ishii S."/>
            <person name="Abe T."/>
            <person name="Watanabe K."/>
        </authorList>
    </citation>
    <scope>NUCLEOTIDE SEQUENCE [LARGE SCALE GENOMIC DNA]</scope>
    <source>
        <strain evidence="14">DSM 13744 / JCM 10971 / SI</strain>
    </source>
</reference>
<keyword evidence="8 10" id="KW-0694">RNA-binding</keyword>
<dbReference type="Gene3D" id="2.40.50.140">
    <property type="entry name" value="Nucleic acid-binding proteins"/>
    <property type="match status" value="1"/>
</dbReference>
<dbReference type="InterPro" id="IPR031944">
    <property type="entry name" value="RsgA_N"/>
</dbReference>
<dbReference type="GO" id="GO:0003924">
    <property type="term" value="F:GTPase activity"/>
    <property type="evidence" value="ECO:0007669"/>
    <property type="project" value="UniProtKB-UniRule"/>
</dbReference>
<keyword evidence="3 10" id="KW-0479">Metal-binding</keyword>
<comment type="function">
    <text evidence="10">One of several proteins that assist in the late maturation steps of the functional core of the 30S ribosomal subunit. Helps release RbfA from mature subunits. May play a role in the assembly of ribosomal proteins into the subunit. Circularly permuted GTPase that catalyzes slow GTP hydrolysis, GTPase activity is stimulated by the 30S ribosomal subunit.</text>
</comment>
<dbReference type="GO" id="GO:0019843">
    <property type="term" value="F:rRNA binding"/>
    <property type="evidence" value="ECO:0007669"/>
    <property type="project" value="UniProtKB-KW"/>
</dbReference>
<dbReference type="Gene3D" id="3.40.50.300">
    <property type="entry name" value="P-loop containing nucleotide triphosphate hydrolases"/>
    <property type="match status" value="1"/>
</dbReference>
<evidence type="ECO:0000256" key="3">
    <source>
        <dbReference type="ARBA" id="ARBA00022723"/>
    </source>
</evidence>
<dbReference type="GO" id="GO:0005737">
    <property type="term" value="C:cytoplasm"/>
    <property type="evidence" value="ECO:0007669"/>
    <property type="project" value="UniProtKB-SubCell"/>
</dbReference>
<evidence type="ECO:0000256" key="7">
    <source>
        <dbReference type="ARBA" id="ARBA00022833"/>
    </source>
</evidence>
<feature type="binding site" evidence="10">
    <location>
        <position position="249"/>
    </location>
    <ligand>
        <name>Zn(2+)</name>
        <dbReference type="ChEBI" id="CHEBI:29105"/>
    </ligand>
</feature>
<dbReference type="Pfam" id="PF16745">
    <property type="entry name" value="RsgA_N"/>
    <property type="match status" value="1"/>
</dbReference>
<feature type="domain" description="CP-type G" evidence="12">
    <location>
        <begin position="69"/>
        <end position="225"/>
    </location>
</feature>
<dbReference type="InterPro" id="IPR004881">
    <property type="entry name" value="Ribosome_biogen_GTPase_RsgA"/>
</dbReference>
<dbReference type="PROSITE" id="PS51721">
    <property type="entry name" value="G_CP"/>
    <property type="match status" value="1"/>
</dbReference>
<dbReference type="GO" id="GO:0042274">
    <property type="term" value="P:ribosomal small subunit biogenesis"/>
    <property type="evidence" value="ECO:0007669"/>
    <property type="project" value="UniProtKB-UniRule"/>
</dbReference>
<dbReference type="NCBIfam" id="TIGR00157">
    <property type="entry name" value="ribosome small subunit-dependent GTPase A"/>
    <property type="match status" value="1"/>
</dbReference>
<protein>
    <recommendedName>
        <fullName evidence="10">Small ribosomal subunit biogenesis GTPase RsgA</fullName>
        <ecNumber evidence="10">3.6.1.-</ecNumber>
    </recommendedName>
</protein>
<dbReference type="GO" id="GO:0005525">
    <property type="term" value="F:GTP binding"/>
    <property type="evidence" value="ECO:0007669"/>
    <property type="project" value="UniProtKB-UniRule"/>
</dbReference>
<dbReference type="STRING" id="370438.PTH_1780"/>
<evidence type="ECO:0000256" key="9">
    <source>
        <dbReference type="ARBA" id="ARBA00023134"/>
    </source>
</evidence>
<keyword evidence="7 10" id="KW-0862">Zinc</keyword>
<evidence type="ECO:0000256" key="6">
    <source>
        <dbReference type="ARBA" id="ARBA00022801"/>
    </source>
</evidence>
<dbReference type="Pfam" id="PF03193">
    <property type="entry name" value="RsgA_GTPase"/>
    <property type="match status" value="1"/>
</dbReference>
<dbReference type="InterPro" id="IPR030378">
    <property type="entry name" value="G_CP_dom"/>
</dbReference>
<comment type="subunit">
    <text evidence="10">Monomer. Associates with 30S ribosomal subunit, binds 16S rRNA.</text>
</comment>
<dbReference type="CDD" id="cd01854">
    <property type="entry name" value="YjeQ_EngC"/>
    <property type="match status" value="1"/>
</dbReference>
<dbReference type="eggNOG" id="COG1162">
    <property type="taxonomic scope" value="Bacteria"/>
</dbReference>
<keyword evidence="5 10" id="KW-0547">Nucleotide-binding</keyword>
<dbReference type="SUPFAM" id="SSF52540">
    <property type="entry name" value="P-loop containing nucleoside triphosphate hydrolases"/>
    <property type="match status" value="1"/>
</dbReference>
<feature type="binding site" evidence="10">
    <location>
        <begin position="118"/>
        <end position="121"/>
    </location>
    <ligand>
        <name>GTP</name>
        <dbReference type="ChEBI" id="CHEBI:37565"/>
    </ligand>
</feature>
<evidence type="ECO:0000259" key="11">
    <source>
        <dbReference type="PROSITE" id="PS50936"/>
    </source>
</evidence>
<dbReference type="InterPro" id="IPR010914">
    <property type="entry name" value="RsgA_GTPase_dom"/>
</dbReference>
<comment type="cofactor">
    <cofactor evidence="10">
        <name>Zn(2+)</name>
        <dbReference type="ChEBI" id="CHEBI:29105"/>
    </cofactor>
    <text evidence="10">Binds 1 zinc ion per subunit.</text>
</comment>
<accession>A5D1A9</accession>
<evidence type="ECO:0000256" key="8">
    <source>
        <dbReference type="ARBA" id="ARBA00022884"/>
    </source>
</evidence>
<comment type="subcellular location">
    <subcellularLocation>
        <location evidence="10">Cytoplasm</location>
    </subcellularLocation>
</comment>
<evidence type="ECO:0000256" key="2">
    <source>
        <dbReference type="ARBA" id="ARBA00022517"/>
    </source>
</evidence>
<comment type="similarity">
    <text evidence="10">Belongs to the TRAFAC class YlqF/YawG GTPase family. RsgA subfamily.</text>
</comment>
<keyword evidence="14" id="KW-1185">Reference proteome</keyword>
<gene>
    <name evidence="10" type="primary">rsgA</name>
    <name evidence="13" type="ordered locus">PTH_1780</name>
</gene>